<evidence type="ECO:0000313" key="10">
    <source>
        <dbReference type="Proteomes" id="UP000011083"/>
    </source>
</evidence>
<evidence type="ECO:0000256" key="3">
    <source>
        <dbReference type="ARBA" id="ARBA00012128"/>
    </source>
</evidence>
<keyword evidence="7" id="KW-0067">ATP-binding</keyword>
<dbReference type="Pfam" id="PF01636">
    <property type="entry name" value="APH"/>
    <property type="match status" value="1"/>
</dbReference>
<dbReference type="GO" id="GO:0046522">
    <property type="term" value="F:S-methyl-5-thioribose kinase activity"/>
    <property type="evidence" value="ECO:0007669"/>
    <property type="project" value="UniProtKB-EC"/>
</dbReference>
<proteinExistence type="inferred from homology"/>
<dbReference type="AlphaFoldDB" id="L8GSZ8"/>
<sequence>MDKVEESGSGYEVLTEESAARWLWRLAVARELMGGSGPNEWSVAEVGDGNLNLVFIVQGPHGALVVKQALPYVRCVGEGWPLSARRAWFEWEGLSEQHRHAAGRVPTPIHYDPALFAFAMSYLSPHIILRRGVVEGREYPRAAEHLGEFLARTLYATSVHKPLPTTHEASAERRRQIEFFDQNHMHTITEELFFVDPFTDCSRNRWNSPHLDDVVLELREDEELKERAEELKVRFLTHKEALLHGDLHTGSVMVSPDDTRVIDPEVRFDVGLLVGNLLLGFFSQAGHADKEGQSHAGGREAYKLWLLDTIRELWRHFVRRFTALWEADREDSDHERREAEAAVEQVWVDTLGYAGSAMIRRIVGLAHALELDAIEDAAVRAQCERRALALGRELVMVSRRPQSALVTVDALCLRAQAIDRQS</sequence>
<dbReference type="OrthoDB" id="2461at2759"/>
<evidence type="ECO:0000256" key="4">
    <source>
        <dbReference type="ARBA" id="ARBA00022679"/>
    </source>
</evidence>
<dbReference type="SUPFAM" id="SSF56112">
    <property type="entry name" value="Protein kinase-like (PK-like)"/>
    <property type="match status" value="1"/>
</dbReference>
<dbReference type="Gene3D" id="3.90.1200.10">
    <property type="match status" value="1"/>
</dbReference>
<dbReference type="EC" id="2.7.1.100" evidence="3"/>
<evidence type="ECO:0000256" key="1">
    <source>
        <dbReference type="ARBA" id="ARBA00010165"/>
    </source>
</evidence>
<keyword evidence="5" id="KW-0547">Nucleotide-binding</keyword>
<dbReference type="VEuPathDB" id="AmoebaDB:ACA1_203740"/>
<protein>
    <recommendedName>
        <fullName evidence="3">S-methyl-5-thioribose kinase</fullName>
        <ecNumber evidence="3">2.7.1.100</ecNumber>
    </recommendedName>
</protein>
<dbReference type="EMBL" id="KB008001">
    <property type="protein sequence ID" value="ELR16329.1"/>
    <property type="molecule type" value="Genomic_DNA"/>
</dbReference>
<dbReference type="PANTHER" id="PTHR34273">
    <property type="entry name" value="METHYLTHIORIBOSE KINASE"/>
    <property type="match status" value="1"/>
</dbReference>
<keyword evidence="4" id="KW-0808">Transferase</keyword>
<accession>L8GSZ8</accession>
<dbReference type="GeneID" id="14916999"/>
<dbReference type="RefSeq" id="XP_004338342.1">
    <property type="nucleotide sequence ID" value="XM_004338294.1"/>
</dbReference>
<evidence type="ECO:0000256" key="2">
    <source>
        <dbReference type="ARBA" id="ARBA00011738"/>
    </source>
</evidence>
<dbReference type="InterPro" id="IPR009212">
    <property type="entry name" value="Methylthioribose_kinase"/>
</dbReference>
<reference evidence="9 10" key="1">
    <citation type="journal article" date="2013" name="Genome Biol.">
        <title>Genome of Acanthamoeba castellanii highlights extensive lateral gene transfer and early evolution of tyrosine kinase signaling.</title>
        <authorList>
            <person name="Clarke M."/>
            <person name="Lohan A.J."/>
            <person name="Liu B."/>
            <person name="Lagkouvardos I."/>
            <person name="Roy S."/>
            <person name="Zafar N."/>
            <person name="Bertelli C."/>
            <person name="Schilde C."/>
            <person name="Kianianmomeni A."/>
            <person name="Burglin T.R."/>
            <person name="Frech C."/>
            <person name="Turcotte B."/>
            <person name="Kopec K.O."/>
            <person name="Synnott J.M."/>
            <person name="Choo C."/>
            <person name="Paponov I."/>
            <person name="Finkler A."/>
            <person name="Soon Heng Tan C."/>
            <person name="Hutchins A.P."/>
            <person name="Weinmeier T."/>
            <person name="Rattei T."/>
            <person name="Chu J.S."/>
            <person name="Gimenez G."/>
            <person name="Irimia M."/>
            <person name="Rigden D.J."/>
            <person name="Fitzpatrick D.A."/>
            <person name="Lorenzo-Morales J."/>
            <person name="Bateman A."/>
            <person name="Chiu C.H."/>
            <person name="Tang P."/>
            <person name="Hegemann P."/>
            <person name="Fromm H."/>
            <person name="Raoult D."/>
            <person name="Greub G."/>
            <person name="Miranda-Saavedra D."/>
            <person name="Chen N."/>
            <person name="Nash P."/>
            <person name="Ginger M.L."/>
            <person name="Horn M."/>
            <person name="Schaap P."/>
            <person name="Caler L."/>
            <person name="Loftus B."/>
        </authorList>
    </citation>
    <scope>NUCLEOTIDE SEQUENCE [LARGE SCALE GENOMIC DNA]</scope>
    <source>
        <strain evidence="9 10">Neff</strain>
    </source>
</reference>
<evidence type="ECO:0000256" key="5">
    <source>
        <dbReference type="ARBA" id="ARBA00022741"/>
    </source>
</evidence>
<dbReference type="InterPro" id="IPR011009">
    <property type="entry name" value="Kinase-like_dom_sf"/>
</dbReference>
<comment type="similarity">
    <text evidence="1">Belongs to the methylthioribose kinase family.</text>
</comment>
<dbReference type="Proteomes" id="UP000011083">
    <property type="component" value="Unassembled WGS sequence"/>
</dbReference>
<dbReference type="OMA" id="EMCEITE"/>
<evidence type="ECO:0000313" key="9">
    <source>
        <dbReference type="EMBL" id="ELR16329.1"/>
    </source>
</evidence>
<evidence type="ECO:0000256" key="6">
    <source>
        <dbReference type="ARBA" id="ARBA00022777"/>
    </source>
</evidence>
<dbReference type="GO" id="GO:0009086">
    <property type="term" value="P:methionine biosynthetic process"/>
    <property type="evidence" value="ECO:0007669"/>
    <property type="project" value="InterPro"/>
</dbReference>
<dbReference type="Gene3D" id="3.30.200.20">
    <property type="entry name" value="Phosphorylase Kinase, domain 1"/>
    <property type="match status" value="1"/>
</dbReference>
<organism evidence="9 10">
    <name type="scientific">Acanthamoeba castellanii (strain ATCC 30010 / Neff)</name>
    <dbReference type="NCBI Taxonomy" id="1257118"/>
    <lineage>
        <taxon>Eukaryota</taxon>
        <taxon>Amoebozoa</taxon>
        <taxon>Discosea</taxon>
        <taxon>Longamoebia</taxon>
        <taxon>Centramoebida</taxon>
        <taxon>Acanthamoebidae</taxon>
        <taxon>Acanthamoeba</taxon>
    </lineage>
</organism>
<dbReference type="GO" id="GO:0005524">
    <property type="term" value="F:ATP binding"/>
    <property type="evidence" value="ECO:0007669"/>
    <property type="project" value="UniProtKB-KW"/>
</dbReference>
<comment type="subunit">
    <text evidence="2">Homodimer.</text>
</comment>
<dbReference type="PIRSF" id="PIRSF031134">
    <property type="entry name" value="MTRK"/>
    <property type="match status" value="1"/>
</dbReference>
<name>L8GSZ8_ACACF</name>
<feature type="domain" description="Aminoglycoside phosphotransferase" evidence="8">
    <location>
        <begin position="43"/>
        <end position="264"/>
    </location>
</feature>
<keyword evidence="6 9" id="KW-0418">Kinase</keyword>
<dbReference type="KEGG" id="acan:ACA1_203740"/>
<dbReference type="PANTHER" id="PTHR34273:SF2">
    <property type="entry name" value="METHYLTHIORIBOSE KINASE"/>
    <property type="match status" value="1"/>
</dbReference>
<dbReference type="InterPro" id="IPR002575">
    <property type="entry name" value="Aminoglycoside_PTrfase"/>
</dbReference>
<evidence type="ECO:0000259" key="8">
    <source>
        <dbReference type="Pfam" id="PF01636"/>
    </source>
</evidence>
<keyword evidence="10" id="KW-1185">Reference proteome</keyword>
<evidence type="ECO:0000256" key="7">
    <source>
        <dbReference type="ARBA" id="ARBA00022840"/>
    </source>
</evidence>
<dbReference type="STRING" id="1257118.L8GSZ8"/>
<dbReference type="NCBIfam" id="TIGR01767">
    <property type="entry name" value="MTRK"/>
    <property type="match status" value="1"/>
</dbReference>
<gene>
    <name evidence="9" type="ORF">ACA1_203740</name>
</gene>